<name>A0ABC8R0Q6_9AQUA</name>
<feature type="transmembrane region" description="Helical" evidence="1">
    <location>
        <begin position="245"/>
        <end position="274"/>
    </location>
</feature>
<organism evidence="2 3">
    <name type="scientific">Ilex paraguariensis</name>
    <name type="common">yerba mate</name>
    <dbReference type="NCBI Taxonomy" id="185542"/>
    <lineage>
        <taxon>Eukaryota</taxon>
        <taxon>Viridiplantae</taxon>
        <taxon>Streptophyta</taxon>
        <taxon>Embryophyta</taxon>
        <taxon>Tracheophyta</taxon>
        <taxon>Spermatophyta</taxon>
        <taxon>Magnoliopsida</taxon>
        <taxon>eudicotyledons</taxon>
        <taxon>Gunneridae</taxon>
        <taxon>Pentapetalae</taxon>
        <taxon>asterids</taxon>
        <taxon>campanulids</taxon>
        <taxon>Aquifoliales</taxon>
        <taxon>Aquifoliaceae</taxon>
        <taxon>Ilex</taxon>
    </lineage>
</organism>
<keyword evidence="1" id="KW-0472">Membrane</keyword>
<keyword evidence="1" id="KW-0812">Transmembrane</keyword>
<keyword evidence="3" id="KW-1185">Reference proteome</keyword>
<accession>A0ABC8R0Q6</accession>
<comment type="caution">
    <text evidence="2">The sequence shown here is derived from an EMBL/GenBank/DDBJ whole genome shotgun (WGS) entry which is preliminary data.</text>
</comment>
<proteinExistence type="predicted"/>
<dbReference type="EMBL" id="CAUOFW020000903">
    <property type="protein sequence ID" value="CAK9138590.1"/>
    <property type="molecule type" value="Genomic_DNA"/>
</dbReference>
<keyword evidence="1" id="KW-1133">Transmembrane helix</keyword>
<evidence type="ECO:0000313" key="2">
    <source>
        <dbReference type="EMBL" id="CAK9138590.1"/>
    </source>
</evidence>
<sequence length="400" mass="45374">MALATHQVQGSYQAIPTRVSWNRGIKLRRFVTTLFLVERTDRFISVKCKSCLRIILVDENMSGVFVENIPLVLLLDGPSHVNSLKMLRKRRYNHIGALCPFISANLMSCFHSVGAPFVLGPKGKSFKISAFKAIGQNVESGGRASGTKPPSNPVKFSWVPKESEHTLTNSAKVKNVPVSYTSEADESKAGSAAIQKLFKNWLTLLRTPSSHQMVDESVGGASSRKISDMQNGIQNKERGEILKVIWCYFLGLDAAIKMPLLIFIPFFLAVNVIYGADVSKELTPLWIIGPLIVALYVKMFQGLWALYAFSFKQTVKVVKNLPTYCLLAYNCMTPGEFKKHIRAYLWQPLLDIKNKDYKELLKRKMTDIEGWLVEKYVDFVETIWPYYNRTIRFFKRANLL</sequence>
<feature type="transmembrane region" description="Helical" evidence="1">
    <location>
        <begin position="286"/>
        <end position="309"/>
    </location>
</feature>
<evidence type="ECO:0000256" key="1">
    <source>
        <dbReference type="SAM" id="Phobius"/>
    </source>
</evidence>
<dbReference type="PANTHER" id="PTHR48223">
    <property type="entry name" value="DEFECTIVE 2759, PUTATIVE ISOFORM 1-RELATED"/>
    <property type="match status" value="1"/>
</dbReference>
<dbReference type="AlphaFoldDB" id="A0ABC8R0Q6"/>
<evidence type="ECO:0000313" key="3">
    <source>
        <dbReference type="Proteomes" id="UP001642360"/>
    </source>
</evidence>
<protein>
    <recommendedName>
        <fullName evidence="4">Embryo defective 2759</fullName>
    </recommendedName>
</protein>
<gene>
    <name evidence="2" type="ORF">ILEXP_LOCUS5939</name>
</gene>
<dbReference type="Proteomes" id="UP001642360">
    <property type="component" value="Unassembled WGS sequence"/>
</dbReference>
<evidence type="ECO:0008006" key="4">
    <source>
        <dbReference type="Google" id="ProtNLM"/>
    </source>
</evidence>
<reference evidence="2 3" key="1">
    <citation type="submission" date="2024-02" db="EMBL/GenBank/DDBJ databases">
        <authorList>
            <person name="Vignale AGUSTIN F."/>
            <person name="Sosa J E."/>
            <person name="Modenutti C."/>
        </authorList>
    </citation>
    <scope>NUCLEOTIDE SEQUENCE [LARGE SCALE GENOMIC DNA]</scope>
</reference>
<dbReference type="PANTHER" id="PTHR48223:SF1">
    <property type="entry name" value="ABC TRANSMEMBRANE TYPE-1 DOMAIN-CONTAINING PROTEIN"/>
    <property type="match status" value="1"/>
</dbReference>